<dbReference type="PRINTS" id="PR00727">
    <property type="entry name" value="LEADERPTASE"/>
</dbReference>
<keyword evidence="4" id="KW-1133">Transmembrane helix</keyword>
<keyword evidence="4" id="KW-0645">Protease</keyword>
<name>A0A3N1GUW9_9ACTN</name>
<gene>
    <name evidence="7" type="ORF">EDD30_7068</name>
</gene>
<dbReference type="GO" id="GO:0006465">
    <property type="term" value="P:signal peptide processing"/>
    <property type="evidence" value="ECO:0007669"/>
    <property type="project" value="InterPro"/>
</dbReference>
<protein>
    <recommendedName>
        <fullName evidence="4">Signal peptidase I</fullName>
        <ecNumber evidence="4">3.4.21.89</ecNumber>
    </recommendedName>
</protein>
<evidence type="ECO:0000256" key="3">
    <source>
        <dbReference type="PIRSR" id="PIRSR600223-1"/>
    </source>
</evidence>
<dbReference type="AlphaFoldDB" id="A0A3N1GUW9"/>
<reference evidence="7 8" key="1">
    <citation type="submission" date="2018-11" db="EMBL/GenBank/DDBJ databases">
        <title>Sequencing the genomes of 1000 actinobacteria strains.</title>
        <authorList>
            <person name="Klenk H.-P."/>
        </authorList>
    </citation>
    <scope>NUCLEOTIDE SEQUENCE [LARGE SCALE GENOMIC DNA]</scope>
    <source>
        <strain evidence="7 8">DSM 43634</strain>
    </source>
</reference>
<evidence type="ECO:0000313" key="8">
    <source>
        <dbReference type="Proteomes" id="UP000271683"/>
    </source>
</evidence>
<sequence length="218" mass="23674">MMCAGRYAASVPTQTDSDKDRKQRSAWSRLRELLILAVVGVLVAVGVRAYVLQTFYIPSGSMEQTLLIDDKVLVDKISYRMGSPERGEIVVFRPPSGWTVGANQEFIKRVVGVAGDRVVCCDGTNRITVNGRALDEDYLFRGDGPSDRTFDVTVPAGSVFLLGDHRSASADSRAHLDVNGGTVPVDNIVGRAFATYWPPSSARMLSVPETFADVPAPH</sequence>
<dbReference type="Proteomes" id="UP000271683">
    <property type="component" value="Unassembled WGS sequence"/>
</dbReference>
<comment type="caution">
    <text evidence="7">The sequence shown here is derived from an EMBL/GenBank/DDBJ whole genome shotgun (WGS) entry which is preliminary data.</text>
</comment>
<dbReference type="NCBIfam" id="TIGR02227">
    <property type="entry name" value="sigpep_I_bact"/>
    <property type="match status" value="1"/>
</dbReference>
<evidence type="ECO:0000313" key="7">
    <source>
        <dbReference type="EMBL" id="ROP34004.1"/>
    </source>
</evidence>
<organism evidence="7 8">
    <name type="scientific">Couchioplanes caeruleus</name>
    <dbReference type="NCBI Taxonomy" id="56438"/>
    <lineage>
        <taxon>Bacteria</taxon>
        <taxon>Bacillati</taxon>
        <taxon>Actinomycetota</taxon>
        <taxon>Actinomycetes</taxon>
        <taxon>Micromonosporales</taxon>
        <taxon>Micromonosporaceae</taxon>
        <taxon>Couchioplanes</taxon>
    </lineage>
</organism>
<dbReference type="CDD" id="cd06530">
    <property type="entry name" value="S26_SPase_I"/>
    <property type="match status" value="1"/>
</dbReference>
<comment type="catalytic activity">
    <reaction evidence="4">
        <text>Cleavage of hydrophobic, N-terminal signal or leader sequences from secreted and periplasmic proteins.</text>
        <dbReference type="EC" id="3.4.21.89"/>
    </reaction>
</comment>
<keyword evidence="4" id="KW-0472">Membrane</keyword>
<dbReference type="EC" id="3.4.21.89" evidence="4"/>
<dbReference type="PANTHER" id="PTHR43390">
    <property type="entry name" value="SIGNAL PEPTIDASE I"/>
    <property type="match status" value="1"/>
</dbReference>
<dbReference type="GO" id="GO:0004252">
    <property type="term" value="F:serine-type endopeptidase activity"/>
    <property type="evidence" value="ECO:0007669"/>
    <property type="project" value="InterPro"/>
</dbReference>
<dbReference type="PANTHER" id="PTHR43390:SF1">
    <property type="entry name" value="CHLOROPLAST PROCESSING PEPTIDASE"/>
    <property type="match status" value="1"/>
</dbReference>
<comment type="similarity">
    <text evidence="2 4">Belongs to the peptidase S26 family.</text>
</comment>
<dbReference type="InterPro" id="IPR000223">
    <property type="entry name" value="Pept_S26A_signal_pept_1"/>
</dbReference>
<evidence type="ECO:0000259" key="6">
    <source>
        <dbReference type="Pfam" id="PF10502"/>
    </source>
</evidence>
<dbReference type="InterPro" id="IPR036286">
    <property type="entry name" value="LexA/Signal_pep-like_sf"/>
</dbReference>
<evidence type="ECO:0000256" key="2">
    <source>
        <dbReference type="ARBA" id="ARBA00009370"/>
    </source>
</evidence>
<evidence type="ECO:0000256" key="1">
    <source>
        <dbReference type="ARBA" id="ARBA00004401"/>
    </source>
</evidence>
<feature type="active site" evidence="3">
    <location>
        <position position="108"/>
    </location>
</feature>
<comment type="subcellular location">
    <subcellularLocation>
        <location evidence="1">Cell membrane</location>
        <topology evidence="1">Single-pass type II membrane protein</topology>
    </subcellularLocation>
    <subcellularLocation>
        <location evidence="4">Membrane</location>
        <topology evidence="4">Single-pass type II membrane protein</topology>
    </subcellularLocation>
</comment>
<evidence type="ECO:0000256" key="4">
    <source>
        <dbReference type="RuleBase" id="RU362042"/>
    </source>
</evidence>
<dbReference type="Pfam" id="PF10502">
    <property type="entry name" value="Peptidase_S26"/>
    <property type="match status" value="1"/>
</dbReference>
<keyword evidence="4" id="KW-0378">Hydrolase</keyword>
<feature type="domain" description="Peptidase S26" evidence="6">
    <location>
        <begin position="31"/>
        <end position="197"/>
    </location>
</feature>
<feature type="region of interest" description="Disordered" evidence="5">
    <location>
        <begin position="1"/>
        <end position="22"/>
    </location>
</feature>
<dbReference type="InterPro" id="IPR019533">
    <property type="entry name" value="Peptidase_S26"/>
</dbReference>
<keyword evidence="4" id="KW-0812">Transmembrane</keyword>
<accession>A0A3N1GUW9</accession>
<dbReference type="Gene3D" id="2.10.109.10">
    <property type="entry name" value="Umud Fragment, subunit A"/>
    <property type="match status" value="1"/>
</dbReference>
<dbReference type="EMBL" id="RJKL01000001">
    <property type="protein sequence ID" value="ROP34004.1"/>
    <property type="molecule type" value="Genomic_DNA"/>
</dbReference>
<dbReference type="GO" id="GO:0005886">
    <property type="term" value="C:plasma membrane"/>
    <property type="evidence" value="ECO:0007669"/>
    <property type="project" value="UniProtKB-SubCell"/>
</dbReference>
<dbReference type="SUPFAM" id="SSF51306">
    <property type="entry name" value="LexA/Signal peptidase"/>
    <property type="match status" value="1"/>
</dbReference>
<feature type="transmembrane region" description="Helical" evidence="4">
    <location>
        <begin position="33"/>
        <end position="52"/>
    </location>
</feature>
<feature type="active site" evidence="3">
    <location>
        <position position="61"/>
    </location>
</feature>
<proteinExistence type="inferred from homology"/>
<evidence type="ECO:0000256" key="5">
    <source>
        <dbReference type="SAM" id="MobiDB-lite"/>
    </source>
</evidence>
<dbReference type="GO" id="GO:0009003">
    <property type="term" value="F:signal peptidase activity"/>
    <property type="evidence" value="ECO:0007669"/>
    <property type="project" value="UniProtKB-EC"/>
</dbReference>